<reference evidence="2" key="1">
    <citation type="submission" date="2021-01" db="EMBL/GenBank/DDBJ databases">
        <authorList>
            <person name="Corre E."/>
            <person name="Pelletier E."/>
            <person name="Niang G."/>
            <person name="Scheremetjew M."/>
            <person name="Finn R."/>
            <person name="Kale V."/>
            <person name="Holt S."/>
            <person name="Cochrane G."/>
            <person name="Meng A."/>
            <person name="Brown T."/>
            <person name="Cohen L."/>
        </authorList>
    </citation>
    <scope>NUCLEOTIDE SEQUENCE</scope>
    <source>
        <strain evidence="2">MM31A-1</strain>
    </source>
</reference>
<dbReference type="EMBL" id="HBIO01010218">
    <property type="protein sequence ID" value="CAE0463070.1"/>
    <property type="molecule type" value="Transcribed_RNA"/>
</dbReference>
<organism evidence="2">
    <name type="scientific">Chaetoceros debilis</name>
    <dbReference type="NCBI Taxonomy" id="122233"/>
    <lineage>
        <taxon>Eukaryota</taxon>
        <taxon>Sar</taxon>
        <taxon>Stramenopiles</taxon>
        <taxon>Ochrophyta</taxon>
        <taxon>Bacillariophyta</taxon>
        <taxon>Coscinodiscophyceae</taxon>
        <taxon>Chaetocerotophycidae</taxon>
        <taxon>Chaetocerotales</taxon>
        <taxon>Chaetocerotaceae</taxon>
        <taxon>Chaetoceros</taxon>
    </lineage>
</organism>
<evidence type="ECO:0000313" key="2">
    <source>
        <dbReference type="EMBL" id="CAE0463070.1"/>
    </source>
</evidence>
<gene>
    <name evidence="2" type="ORF">CDEB00056_LOCUS7911</name>
</gene>
<sequence>MNLYATPVVFGILSLFAQSINAFDVEPYPELRFRNYNKLTANEKAAATVLGYDAESWSQLGTADVDSLSWWYNANMDYYDYDGDGDYYEENPNFIKAAATLGFTEDVWDCWINHYDYYSWDDLVEFRFDSFYKKLGWTADKWSGSDTVLPDTDGKSFAELSAEEKTAAVNVCYTQKLWDEEMLSLCVDSPRPILLNGQERSCDWVSDNLARCDLKRGEFSKHCPNTCGTCDINECVQTNLRVLWDMKDEKKIFKKCVRGLKTEKKKQRLCTEKWVGETCPETCALDKCSSQ</sequence>
<proteinExistence type="predicted"/>
<protein>
    <recommendedName>
        <fullName evidence="3">ShKT domain-containing protein</fullName>
    </recommendedName>
</protein>
<evidence type="ECO:0000256" key="1">
    <source>
        <dbReference type="SAM" id="SignalP"/>
    </source>
</evidence>
<feature type="chain" id="PRO_5030621817" description="ShKT domain-containing protein" evidence="1">
    <location>
        <begin position="23"/>
        <end position="291"/>
    </location>
</feature>
<evidence type="ECO:0008006" key="3">
    <source>
        <dbReference type="Google" id="ProtNLM"/>
    </source>
</evidence>
<feature type="signal peptide" evidence="1">
    <location>
        <begin position="1"/>
        <end position="22"/>
    </location>
</feature>
<dbReference type="AlphaFoldDB" id="A0A7S3Q1S5"/>
<keyword evidence="1" id="KW-0732">Signal</keyword>
<name>A0A7S3Q1S5_9STRA</name>
<accession>A0A7S3Q1S5</accession>